<feature type="region of interest" description="Disordered" evidence="4">
    <location>
        <begin position="393"/>
        <end position="433"/>
    </location>
</feature>
<evidence type="ECO:0000259" key="5">
    <source>
        <dbReference type="Pfam" id="PF01753"/>
    </source>
</evidence>
<evidence type="ECO:0000313" key="7">
    <source>
        <dbReference type="Proteomes" id="UP000807716"/>
    </source>
</evidence>
<feature type="region of interest" description="Disordered" evidence="4">
    <location>
        <begin position="713"/>
        <end position="766"/>
    </location>
</feature>
<feature type="compositionally biased region" description="Low complexity" evidence="4">
    <location>
        <begin position="632"/>
        <end position="641"/>
    </location>
</feature>
<feature type="compositionally biased region" description="Polar residues" evidence="4">
    <location>
        <begin position="713"/>
        <end position="722"/>
    </location>
</feature>
<feature type="region of interest" description="Disordered" evidence="4">
    <location>
        <begin position="154"/>
        <end position="182"/>
    </location>
</feature>
<comment type="caution">
    <text evidence="6">The sequence shown here is derived from an EMBL/GenBank/DDBJ whole genome shotgun (WGS) entry which is preliminary data.</text>
</comment>
<proteinExistence type="predicted"/>
<feature type="domain" description="MYND-type" evidence="5">
    <location>
        <begin position="788"/>
        <end position="822"/>
    </location>
</feature>
<name>A0A9P6U7R2_9FUNG</name>
<keyword evidence="3" id="KW-0862">Zinc</keyword>
<feature type="region of interest" description="Disordered" evidence="4">
    <location>
        <begin position="546"/>
        <end position="575"/>
    </location>
</feature>
<protein>
    <recommendedName>
        <fullName evidence="5">MYND-type domain-containing protein</fullName>
    </recommendedName>
</protein>
<keyword evidence="7" id="KW-1185">Reference proteome</keyword>
<feature type="compositionally biased region" description="Low complexity" evidence="4">
    <location>
        <begin position="1"/>
        <end position="21"/>
    </location>
</feature>
<dbReference type="Pfam" id="PF01753">
    <property type="entry name" value="zf-MYND"/>
    <property type="match status" value="1"/>
</dbReference>
<evidence type="ECO:0000313" key="6">
    <source>
        <dbReference type="EMBL" id="KAG0263109.1"/>
    </source>
</evidence>
<feature type="compositionally biased region" description="Basic residues" evidence="4">
    <location>
        <begin position="742"/>
        <end position="759"/>
    </location>
</feature>
<feature type="region of interest" description="Disordered" evidence="4">
    <location>
        <begin position="613"/>
        <end position="684"/>
    </location>
</feature>
<dbReference type="InterPro" id="IPR002893">
    <property type="entry name" value="Znf_MYND"/>
</dbReference>
<keyword evidence="2" id="KW-0863">Zinc-finger</keyword>
<evidence type="ECO:0000256" key="1">
    <source>
        <dbReference type="ARBA" id="ARBA00022723"/>
    </source>
</evidence>
<dbReference type="AlphaFoldDB" id="A0A9P6U7R2"/>
<evidence type="ECO:0000256" key="2">
    <source>
        <dbReference type="ARBA" id="ARBA00022771"/>
    </source>
</evidence>
<feature type="compositionally biased region" description="Basic residues" evidence="4">
    <location>
        <begin position="664"/>
        <end position="674"/>
    </location>
</feature>
<evidence type="ECO:0000256" key="4">
    <source>
        <dbReference type="SAM" id="MobiDB-lite"/>
    </source>
</evidence>
<dbReference type="OrthoDB" id="2435462at2759"/>
<reference evidence="6" key="1">
    <citation type="journal article" date="2020" name="Fungal Divers.">
        <title>Resolving the Mortierellaceae phylogeny through synthesis of multi-gene phylogenetics and phylogenomics.</title>
        <authorList>
            <person name="Vandepol N."/>
            <person name="Liber J."/>
            <person name="Desiro A."/>
            <person name="Na H."/>
            <person name="Kennedy M."/>
            <person name="Barry K."/>
            <person name="Grigoriev I.V."/>
            <person name="Miller A.N."/>
            <person name="O'Donnell K."/>
            <person name="Stajich J.E."/>
            <person name="Bonito G."/>
        </authorList>
    </citation>
    <scope>NUCLEOTIDE SEQUENCE</scope>
    <source>
        <strain evidence="6">BC1065</strain>
    </source>
</reference>
<evidence type="ECO:0000256" key="3">
    <source>
        <dbReference type="ARBA" id="ARBA00022833"/>
    </source>
</evidence>
<dbReference type="GO" id="GO:0008270">
    <property type="term" value="F:zinc ion binding"/>
    <property type="evidence" value="ECO:0007669"/>
    <property type="project" value="UniProtKB-KW"/>
</dbReference>
<feature type="compositionally biased region" description="Basic and acidic residues" evidence="4">
    <location>
        <begin position="613"/>
        <end position="624"/>
    </location>
</feature>
<feature type="region of interest" description="Disordered" evidence="4">
    <location>
        <begin position="199"/>
        <end position="287"/>
    </location>
</feature>
<accession>A0A9P6U7R2</accession>
<dbReference type="EMBL" id="JAAAJB010000169">
    <property type="protein sequence ID" value="KAG0263109.1"/>
    <property type="molecule type" value="Genomic_DNA"/>
</dbReference>
<sequence length="834" mass="91000">MTSITPITTNTTTSTPHGTPTLSLRSNRGEAKRIRGQNRRLTTAQPRKSLADLLFEAQSHYISHRYPQALALYLEAVCEHESVQACNSLYALYTAAKQERGLVRSDTRATRALIHALQIWARKRWPQANVSSDPIVSSLMNLEPLLQTIYATCEQQQSPTSHTHSQPTSPTSASSSEEKSRRRDLIESFFADGSSRFWRRGQMESRSQDSGESAHHHSRQGAMTDDNLALGGESEDDDESGSEISGSGESDDDGDESDVESFLDGEDDSDADSSEEELDPEQRGQATGEIEDIVQRLCQMIQKGVLGLDEPIVLDAIAMLQWIAHELASEADEHHKQERQETLLQQSSLGAIAPTGSPREFISGKSQDDAGLQASPGLLLLIQPLQFSDADDEVASTANSVKRGSSPAPSRPLRHSTASSVRSGSHHRGANLTPGQQALDLTFCRAMRIRIMSMLGWVHHQRHEYKYGAQAYAVCSEIMPKTGRIQVDTLQRKAAELMRHCQEMDLQQKRDAAGTSTSCSSGASINSIHSSSATLYQAFDISTPSTISTTETNSVCPLSAEGDHNSASTQQHHHVMASDAQVLEAAIRIASLAMESRRKPTVYEGAPVLAAEREARRASAHEEDPAPPLPSPTSSTASSTPKTHVKDEGYHQSPSFSRSVGSSKSRKSRSRSRGRVSADGSIKGYAQNSRALRIQTEPSLLSKAESRLTQVVTTGATSSSLFSRRPALGGHAHSMPQLQPSHHYHHLHHHHHRHLHHPKVQQPNRPKASGLVFGQPPKNPTQVTLSTCGHCGKKGTQMPLCVCKTTRYCNRDCRVADMEAHRATGCHAALIGGI</sequence>
<organism evidence="6 7">
    <name type="scientific">Actinomortierella ambigua</name>
    <dbReference type="NCBI Taxonomy" id="1343610"/>
    <lineage>
        <taxon>Eukaryota</taxon>
        <taxon>Fungi</taxon>
        <taxon>Fungi incertae sedis</taxon>
        <taxon>Mucoromycota</taxon>
        <taxon>Mortierellomycotina</taxon>
        <taxon>Mortierellomycetes</taxon>
        <taxon>Mortierellales</taxon>
        <taxon>Mortierellaceae</taxon>
        <taxon>Actinomortierella</taxon>
    </lineage>
</organism>
<feature type="compositionally biased region" description="Low complexity" evidence="4">
    <location>
        <begin position="155"/>
        <end position="175"/>
    </location>
</feature>
<feature type="compositionally biased region" description="Acidic residues" evidence="4">
    <location>
        <begin position="249"/>
        <end position="279"/>
    </location>
</feature>
<dbReference type="Proteomes" id="UP000807716">
    <property type="component" value="Unassembled WGS sequence"/>
</dbReference>
<keyword evidence="1" id="KW-0479">Metal-binding</keyword>
<gene>
    <name evidence="6" type="ORF">DFQ27_001911</name>
</gene>
<feature type="region of interest" description="Disordered" evidence="4">
    <location>
        <begin position="1"/>
        <end position="42"/>
    </location>
</feature>
<feature type="compositionally biased region" description="Basic and acidic residues" evidence="4">
    <location>
        <begin position="201"/>
        <end position="215"/>
    </location>
</feature>